<feature type="non-terminal residue" evidence="8">
    <location>
        <position position="1"/>
    </location>
</feature>
<dbReference type="InterPro" id="IPR011566">
    <property type="entry name" value="Ubq_synth_Coq7"/>
</dbReference>
<proteinExistence type="inferred from homology"/>
<name>A0A1B6EV73_9HEMI</name>
<organism evidence="8">
    <name type="scientific">Cuerna arida</name>
    <dbReference type="NCBI Taxonomy" id="1464854"/>
    <lineage>
        <taxon>Eukaryota</taxon>
        <taxon>Metazoa</taxon>
        <taxon>Ecdysozoa</taxon>
        <taxon>Arthropoda</taxon>
        <taxon>Hexapoda</taxon>
        <taxon>Insecta</taxon>
        <taxon>Pterygota</taxon>
        <taxon>Neoptera</taxon>
        <taxon>Paraneoptera</taxon>
        <taxon>Hemiptera</taxon>
        <taxon>Auchenorrhyncha</taxon>
        <taxon>Membracoidea</taxon>
        <taxon>Cicadellidae</taxon>
        <taxon>Cicadellinae</taxon>
        <taxon>Proconiini</taxon>
        <taxon>Cuerna</taxon>
    </lineage>
</organism>
<dbReference type="GO" id="GO:0006744">
    <property type="term" value="P:ubiquinone biosynthetic process"/>
    <property type="evidence" value="ECO:0007669"/>
    <property type="project" value="UniProtKB-KW"/>
</dbReference>
<keyword evidence="2" id="KW-0831">Ubiquinone biosynthesis</keyword>
<dbReference type="GO" id="GO:0010468">
    <property type="term" value="P:regulation of gene expression"/>
    <property type="evidence" value="ECO:0007669"/>
    <property type="project" value="TreeGrafter"/>
</dbReference>
<dbReference type="Pfam" id="PF03232">
    <property type="entry name" value="COQ7"/>
    <property type="match status" value="1"/>
</dbReference>
<evidence type="ECO:0000256" key="3">
    <source>
        <dbReference type="ARBA" id="ARBA00022723"/>
    </source>
</evidence>
<keyword evidence="5" id="KW-0408">Iron</keyword>
<dbReference type="CDD" id="cd01042">
    <property type="entry name" value="DMQH"/>
    <property type="match status" value="1"/>
</dbReference>
<evidence type="ECO:0000256" key="7">
    <source>
        <dbReference type="ARBA" id="ARBA00023136"/>
    </source>
</evidence>
<protein>
    <recommendedName>
        <fullName evidence="9">Ubiquinone biosynthesis protein COQ7</fullName>
    </recommendedName>
</protein>
<evidence type="ECO:0008006" key="9">
    <source>
        <dbReference type="Google" id="ProtNLM"/>
    </source>
</evidence>
<dbReference type="InterPro" id="IPR012347">
    <property type="entry name" value="Ferritin-like"/>
</dbReference>
<dbReference type="GO" id="GO:0005743">
    <property type="term" value="C:mitochondrial inner membrane"/>
    <property type="evidence" value="ECO:0007669"/>
    <property type="project" value="TreeGrafter"/>
</dbReference>
<gene>
    <name evidence="8" type="ORF">g.44787</name>
</gene>
<dbReference type="HAMAP" id="MF_01658">
    <property type="entry name" value="COQ7"/>
    <property type="match status" value="1"/>
</dbReference>
<sequence length="183" mass="20941">LRLAPKMMKQSVRLISSKLSNAIRVDHAGELGADRIYAGQMFILRNSKNAKLIEEMWRQEIKHKEIFESLIRKYRVRPTLMTPIWNCAGFLLGASSALLGEKTAMACTVAVEDVIVEHYNDQLRELVNDKNVDQEILKIIKQCRNEEQQHHDIGVEHGAEQVPFYQFYSQGVKMICKTAIAIS</sequence>
<dbReference type="GO" id="GO:0008682">
    <property type="term" value="F:3-demethoxyubiquinol 3-hydroxylase activity"/>
    <property type="evidence" value="ECO:0007669"/>
    <property type="project" value="TreeGrafter"/>
</dbReference>
<evidence type="ECO:0000256" key="1">
    <source>
        <dbReference type="ARBA" id="ARBA00004749"/>
    </source>
</evidence>
<evidence type="ECO:0000313" key="8">
    <source>
        <dbReference type="EMBL" id="JAS41934.1"/>
    </source>
</evidence>
<dbReference type="AlphaFoldDB" id="A0A1B6EV73"/>
<dbReference type="SUPFAM" id="SSF47240">
    <property type="entry name" value="Ferritin-like"/>
    <property type="match status" value="1"/>
</dbReference>
<dbReference type="GO" id="GO:0046872">
    <property type="term" value="F:metal ion binding"/>
    <property type="evidence" value="ECO:0007669"/>
    <property type="project" value="UniProtKB-KW"/>
</dbReference>
<dbReference type="GO" id="GO:2000377">
    <property type="term" value="P:regulation of reactive oxygen species metabolic process"/>
    <property type="evidence" value="ECO:0007669"/>
    <property type="project" value="TreeGrafter"/>
</dbReference>
<comment type="pathway">
    <text evidence="1">Cofactor biosynthesis; ubiquinone biosynthesis.</text>
</comment>
<dbReference type="GO" id="GO:0005634">
    <property type="term" value="C:nucleus"/>
    <property type="evidence" value="ECO:0007669"/>
    <property type="project" value="TreeGrafter"/>
</dbReference>
<evidence type="ECO:0000256" key="5">
    <source>
        <dbReference type="ARBA" id="ARBA00023004"/>
    </source>
</evidence>
<dbReference type="GO" id="GO:0008340">
    <property type="term" value="P:determination of adult lifespan"/>
    <property type="evidence" value="ECO:0007669"/>
    <property type="project" value="TreeGrafter"/>
</dbReference>
<dbReference type="PANTHER" id="PTHR11237">
    <property type="entry name" value="COENZYME Q10 BIOSYNTHESIS PROTEIN 7"/>
    <property type="match status" value="1"/>
</dbReference>
<dbReference type="PANTHER" id="PTHR11237:SF4">
    <property type="entry name" value="5-DEMETHOXYUBIQUINONE HYDROXYLASE, MITOCHONDRIAL"/>
    <property type="match status" value="1"/>
</dbReference>
<dbReference type="InterPro" id="IPR009078">
    <property type="entry name" value="Ferritin-like_SF"/>
</dbReference>
<feature type="non-terminal residue" evidence="8">
    <location>
        <position position="183"/>
    </location>
</feature>
<evidence type="ECO:0000256" key="2">
    <source>
        <dbReference type="ARBA" id="ARBA00022688"/>
    </source>
</evidence>
<dbReference type="Gene3D" id="1.20.1260.10">
    <property type="match status" value="1"/>
</dbReference>
<keyword evidence="3" id="KW-0479">Metal-binding</keyword>
<dbReference type="EMBL" id="GECZ01027835">
    <property type="protein sequence ID" value="JAS41934.1"/>
    <property type="molecule type" value="Transcribed_RNA"/>
</dbReference>
<accession>A0A1B6EV73</accession>
<evidence type="ECO:0000256" key="6">
    <source>
        <dbReference type="ARBA" id="ARBA00023033"/>
    </source>
</evidence>
<keyword evidence="7" id="KW-0472">Membrane</keyword>
<keyword evidence="4" id="KW-0560">Oxidoreductase</keyword>
<evidence type="ECO:0000256" key="4">
    <source>
        <dbReference type="ARBA" id="ARBA00023002"/>
    </source>
</evidence>
<reference evidence="8" key="1">
    <citation type="submission" date="2015-11" db="EMBL/GenBank/DDBJ databases">
        <title>De novo transcriptome assembly of four potential Pierce s Disease insect vectors from Arizona vineyards.</title>
        <authorList>
            <person name="Tassone E.E."/>
        </authorList>
    </citation>
    <scope>NUCLEOTIDE SEQUENCE</scope>
</reference>
<keyword evidence="6" id="KW-0503">Monooxygenase</keyword>